<sequence>MSTTLVGLKFSLVNVIQFVGPVVLGGSGFGVGESDVVVVEGTGDGLLELVVDGGWVLELVVDGDGVLELLVDCGWVLELLVKKLFVEKIGLWVKPQIASVHELKLVEEPVVVGEEVLEIVALAVTEGTELLPKSVGSVIITGNCEIQFKTELIITGSFQHVLAEQASAVAVVVTLPVAEQAEVVVQTEEHELKVVIEPLTVDAHATVQKEIADAEHELDELEELDVSVEVAESVPDGESVGFPVTVAVTGAVTP</sequence>
<dbReference type="EMBL" id="JAXLQG010000005">
    <property type="protein sequence ID" value="KAK5539534.1"/>
    <property type="molecule type" value="Genomic_DNA"/>
</dbReference>
<evidence type="ECO:0000313" key="3">
    <source>
        <dbReference type="Proteomes" id="UP001345827"/>
    </source>
</evidence>
<keyword evidence="1" id="KW-0175">Coiled coil</keyword>
<keyword evidence="3" id="KW-1185">Reference proteome</keyword>
<evidence type="ECO:0000313" key="2">
    <source>
        <dbReference type="EMBL" id="KAK5539534.1"/>
    </source>
</evidence>
<accession>A0AAV9QA88</accession>
<evidence type="ECO:0000256" key="1">
    <source>
        <dbReference type="SAM" id="Coils"/>
    </source>
</evidence>
<reference evidence="2 3" key="1">
    <citation type="submission" date="2023-06" db="EMBL/GenBank/DDBJ databases">
        <title>Black Yeasts Isolated from many extreme environments.</title>
        <authorList>
            <person name="Coleine C."/>
            <person name="Stajich J.E."/>
            <person name="Selbmann L."/>
        </authorList>
    </citation>
    <scope>NUCLEOTIDE SEQUENCE [LARGE SCALE GENOMIC DNA]</scope>
    <source>
        <strain evidence="2 3">CCFEE 5887</strain>
    </source>
</reference>
<protein>
    <submittedName>
        <fullName evidence="2">Uncharacterized protein</fullName>
    </submittedName>
</protein>
<organism evidence="2 3">
    <name type="scientific">Vermiconidia calcicola</name>
    <dbReference type="NCBI Taxonomy" id="1690605"/>
    <lineage>
        <taxon>Eukaryota</taxon>
        <taxon>Fungi</taxon>
        <taxon>Dikarya</taxon>
        <taxon>Ascomycota</taxon>
        <taxon>Pezizomycotina</taxon>
        <taxon>Dothideomycetes</taxon>
        <taxon>Dothideomycetidae</taxon>
        <taxon>Mycosphaerellales</taxon>
        <taxon>Extremaceae</taxon>
        <taxon>Vermiconidia</taxon>
    </lineage>
</organism>
<dbReference type="Proteomes" id="UP001345827">
    <property type="component" value="Unassembled WGS sequence"/>
</dbReference>
<name>A0AAV9QA88_9PEZI</name>
<comment type="caution">
    <text evidence="2">The sequence shown here is derived from an EMBL/GenBank/DDBJ whole genome shotgun (WGS) entry which is preliminary data.</text>
</comment>
<dbReference type="AlphaFoldDB" id="A0AAV9QA88"/>
<proteinExistence type="predicted"/>
<feature type="coiled-coil region" evidence="1">
    <location>
        <begin position="204"/>
        <end position="231"/>
    </location>
</feature>
<gene>
    <name evidence="2" type="ORF">LTR25_003237</name>
</gene>